<keyword evidence="1" id="KW-0802">TPR repeat</keyword>
<feature type="chain" id="PRO_5007574854" evidence="2">
    <location>
        <begin position="19"/>
        <end position="293"/>
    </location>
</feature>
<dbReference type="Pfam" id="PF13181">
    <property type="entry name" value="TPR_8"/>
    <property type="match status" value="1"/>
</dbReference>
<dbReference type="SUPFAM" id="SSF48452">
    <property type="entry name" value="TPR-like"/>
    <property type="match status" value="1"/>
</dbReference>
<comment type="caution">
    <text evidence="3">The sequence shown here is derived from an EMBL/GenBank/DDBJ whole genome shotgun (WGS) entry which is preliminary data.</text>
</comment>
<dbReference type="SUPFAM" id="SSF52833">
    <property type="entry name" value="Thioredoxin-like"/>
    <property type="match status" value="1"/>
</dbReference>
<dbReference type="InterPro" id="IPR019734">
    <property type="entry name" value="TPR_rpt"/>
</dbReference>
<dbReference type="Gene3D" id="1.25.40.10">
    <property type="entry name" value="Tetratricopeptide repeat domain"/>
    <property type="match status" value="1"/>
</dbReference>
<evidence type="ECO:0000313" key="4">
    <source>
        <dbReference type="Proteomes" id="UP000075663"/>
    </source>
</evidence>
<dbReference type="Proteomes" id="UP000075663">
    <property type="component" value="Unassembled WGS sequence"/>
</dbReference>
<feature type="repeat" description="TPR" evidence="1">
    <location>
        <begin position="247"/>
        <end position="280"/>
    </location>
</feature>
<dbReference type="InterPro" id="IPR036249">
    <property type="entry name" value="Thioredoxin-like_sf"/>
</dbReference>
<dbReference type="STRING" id="1914963.AWW67_10225"/>
<dbReference type="Pfam" id="PF14595">
    <property type="entry name" value="Thioredoxin_9"/>
    <property type="match status" value="1"/>
</dbReference>
<dbReference type="AlphaFoldDB" id="A0A150XLY1"/>
<reference evidence="3 4" key="1">
    <citation type="submission" date="2016-01" db="EMBL/GenBank/DDBJ databases">
        <title>Genome sequencing of Roseivirga seohaensis SW-152.</title>
        <authorList>
            <person name="Selvaratnam C."/>
            <person name="Thevarajoo S."/>
            <person name="Goh K.M."/>
            <person name="Ee R."/>
            <person name="Chan K.-G."/>
            <person name="Chong C.S."/>
        </authorList>
    </citation>
    <scope>NUCLEOTIDE SEQUENCE [LARGE SCALE GENOMIC DNA]</scope>
    <source>
        <strain evidence="3 4">SW-152</strain>
    </source>
</reference>
<dbReference type="PROSITE" id="PS50005">
    <property type="entry name" value="TPR"/>
    <property type="match status" value="1"/>
</dbReference>
<dbReference type="SMART" id="SM00028">
    <property type="entry name" value="TPR"/>
    <property type="match status" value="1"/>
</dbReference>
<gene>
    <name evidence="3" type="ORF">AWW67_10225</name>
</gene>
<evidence type="ECO:0000256" key="1">
    <source>
        <dbReference type="PROSITE-ProRule" id="PRU00339"/>
    </source>
</evidence>
<evidence type="ECO:0000256" key="2">
    <source>
        <dbReference type="SAM" id="SignalP"/>
    </source>
</evidence>
<dbReference type="RefSeq" id="WP_062302679.1">
    <property type="nucleotide sequence ID" value="NZ_LRPB01000048.1"/>
</dbReference>
<dbReference type="InterPro" id="IPR011990">
    <property type="entry name" value="TPR-like_helical_dom_sf"/>
</dbReference>
<accession>A0A150XLY1</accession>
<protein>
    <submittedName>
        <fullName evidence="3">Uncharacterized protein</fullName>
    </submittedName>
</protein>
<organism evidence="3 4">
    <name type="scientific">Roseivirga seohaensis</name>
    <dbReference type="NCBI Taxonomy" id="1914963"/>
    <lineage>
        <taxon>Bacteria</taxon>
        <taxon>Pseudomonadati</taxon>
        <taxon>Bacteroidota</taxon>
        <taxon>Cytophagia</taxon>
        <taxon>Cytophagales</taxon>
        <taxon>Roseivirgaceae</taxon>
        <taxon>Roseivirga</taxon>
    </lineage>
</organism>
<keyword evidence="2" id="KW-0732">Signal</keyword>
<evidence type="ECO:0000313" key="3">
    <source>
        <dbReference type="EMBL" id="KYG79693.1"/>
    </source>
</evidence>
<proteinExistence type="predicted"/>
<name>A0A150XLY1_9BACT</name>
<sequence length="293" mass="33587">MKLFFSVLLTFLIFNATAQEITTYKNAEGQSHLAGKFPVEYLQQDSVYQQWFNKNYAEFTVEKGDNKWKKALKNTQVDIYLGTWCGDSQKWVPSFLKLWDELGLDRNQLSFTALYDGEEKYKQGPKGEEKGKKIHRVPTFIFKNNGEEYARIVETPRNDLKTDLAQIALGYPSEPNYRAATYLLDLFEQNSMTDIYKDANTHLNEAYHLVGKSSELHTLGRVLMSSDRVEQGLLVLQFNTIINPYTPSVLNRYGNALAENGQKEMAIATFEKVIQINPEDENALAQLKKLKGN</sequence>
<dbReference type="EMBL" id="LRPB01000048">
    <property type="protein sequence ID" value="KYG79693.1"/>
    <property type="molecule type" value="Genomic_DNA"/>
</dbReference>
<feature type="signal peptide" evidence="2">
    <location>
        <begin position="1"/>
        <end position="18"/>
    </location>
</feature>